<accession>J9F312</accession>
<name>J9F312_9ZZZZ</name>
<evidence type="ECO:0000313" key="1">
    <source>
        <dbReference type="EMBL" id="EJW89281.1"/>
    </source>
</evidence>
<proteinExistence type="predicted"/>
<organism evidence="1">
    <name type="scientific">gut metagenome</name>
    <dbReference type="NCBI Taxonomy" id="749906"/>
    <lineage>
        <taxon>unclassified sequences</taxon>
        <taxon>metagenomes</taxon>
        <taxon>organismal metagenomes</taxon>
    </lineage>
</organism>
<reference evidence="1" key="1">
    <citation type="journal article" date="2012" name="PLoS ONE">
        <title>Gene sets for utilization of primary and secondary nutrition supplies in the distal gut of endangered iberian lynx.</title>
        <authorList>
            <person name="Alcaide M."/>
            <person name="Messina E."/>
            <person name="Richter M."/>
            <person name="Bargiela R."/>
            <person name="Peplies J."/>
            <person name="Huws S.A."/>
            <person name="Newbold C.J."/>
            <person name="Golyshin P.N."/>
            <person name="Simon M.A."/>
            <person name="Lopez G."/>
            <person name="Yakimov M.M."/>
            <person name="Ferrer M."/>
        </authorList>
    </citation>
    <scope>NUCLEOTIDE SEQUENCE</scope>
</reference>
<dbReference type="AlphaFoldDB" id="J9F312"/>
<protein>
    <submittedName>
        <fullName evidence="1">Uncharacterized protein</fullName>
    </submittedName>
</protein>
<gene>
    <name evidence="1" type="ORF">EVA_22612</name>
</gene>
<dbReference type="EMBL" id="AMCI01009578">
    <property type="protein sequence ID" value="EJW89281.1"/>
    <property type="molecule type" value="Genomic_DNA"/>
</dbReference>
<comment type="caution">
    <text evidence="1">The sequence shown here is derived from an EMBL/GenBank/DDBJ whole genome shotgun (WGS) entry which is preliminary data.</text>
</comment>
<feature type="non-terminal residue" evidence="1">
    <location>
        <position position="77"/>
    </location>
</feature>
<sequence>MRQAQYITETMRSALPLCSAKNLPMPEIKGTEYLKDLPDEEPQFSNVEVLPLGHYALRQYLSERAIPFEVASRYCKE</sequence>